<dbReference type="EMBL" id="JACHNZ010000057">
    <property type="protein sequence ID" value="MBB4633775.1"/>
    <property type="molecule type" value="Genomic_DNA"/>
</dbReference>
<dbReference type="RefSeq" id="WP_184071677.1">
    <property type="nucleotide sequence ID" value="NZ_JACHNZ010000057.1"/>
</dbReference>
<comment type="caution">
    <text evidence="1">The sequence shown here is derived from an EMBL/GenBank/DDBJ whole genome shotgun (WGS) entry which is preliminary data.</text>
</comment>
<sequence length="70" mass="7608">MGELVPFPTRDRGRILVHRDGTGDGWLIDHEEPAGGSYGLEARAETLEGAKIAAVIASRRRGDLLVEVRP</sequence>
<name>A0A7W7B4G7_9SPHN</name>
<reference evidence="1 2" key="1">
    <citation type="submission" date="2020-08" db="EMBL/GenBank/DDBJ databases">
        <title>Genomic Encyclopedia of Type Strains, Phase IV (KMG-IV): sequencing the most valuable type-strain genomes for metagenomic binning, comparative biology and taxonomic classification.</title>
        <authorList>
            <person name="Goeker M."/>
        </authorList>
    </citation>
    <scope>NUCLEOTIDE SEQUENCE [LARGE SCALE GENOMIC DNA]</scope>
    <source>
        <strain evidence="1 2">DSM 17328</strain>
    </source>
</reference>
<keyword evidence="2" id="KW-1185">Reference proteome</keyword>
<accession>A0A7W7B4G7</accession>
<protein>
    <submittedName>
        <fullName evidence="1">Uncharacterized protein</fullName>
    </submittedName>
</protein>
<evidence type="ECO:0000313" key="2">
    <source>
        <dbReference type="Proteomes" id="UP000566324"/>
    </source>
</evidence>
<gene>
    <name evidence="1" type="ORF">GGQ98_003427</name>
</gene>
<organism evidence="1 2">
    <name type="scientific">Sphingosinicella soli</name>
    <dbReference type="NCBI Taxonomy" id="333708"/>
    <lineage>
        <taxon>Bacteria</taxon>
        <taxon>Pseudomonadati</taxon>
        <taxon>Pseudomonadota</taxon>
        <taxon>Alphaproteobacteria</taxon>
        <taxon>Sphingomonadales</taxon>
        <taxon>Sphingosinicellaceae</taxon>
        <taxon>Sphingosinicella</taxon>
    </lineage>
</organism>
<dbReference type="Proteomes" id="UP000566324">
    <property type="component" value="Unassembled WGS sequence"/>
</dbReference>
<dbReference type="AlphaFoldDB" id="A0A7W7B4G7"/>
<proteinExistence type="predicted"/>
<evidence type="ECO:0000313" key="1">
    <source>
        <dbReference type="EMBL" id="MBB4633775.1"/>
    </source>
</evidence>